<keyword evidence="2" id="KW-1185">Reference proteome</keyword>
<dbReference type="GO" id="GO:0030317">
    <property type="term" value="P:flagellated sperm motility"/>
    <property type="evidence" value="ECO:0007669"/>
    <property type="project" value="TreeGrafter"/>
</dbReference>
<protein>
    <submittedName>
        <fullName evidence="3">IQ and ubiquitin-like domain-containing protein</fullName>
    </submittedName>
</protein>
<dbReference type="KEGG" id="pbar:105432257"/>
<dbReference type="GO" id="GO:0001669">
    <property type="term" value="C:acrosomal vesicle"/>
    <property type="evidence" value="ECO:0007669"/>
    <property type="project" value="TreeGrafter"/>
</dbReference>
<evidence type="ECO:0000313" key="2">
    <source>
        <dbReference type="Proteomes" id="UP000504615"/>
    </source>
</evidence>
<name>A0A6I9WQ22_9HYME</name>
<dbReference type="OrthoDB" id="10265862at2759"/>
<feature type="domain" description="IQ motif and ubiquitin-like" evidence="1">
    <location>
        <begin position="224"/>
        <end position="339"/>
    </location>
</feature>
<organism evidence="2 3">
    <name type="scientific">Pogonomyrmex barbatus</name>
    <name type="common">red harvester ant</name>
    <dbReference type="NCBI Taxonomy" id="144034"/>
    <lineage>
        <taxon>Eukaryota</taxon>
        <taxon>Metazoa</taxon>
        <taxon>Ecdysozoa</taxon>
        <taxon>Arthropoda</taxon>
        <taxon>Hexapoda</taxon>
        <taxon>Insecta</taxon>
        <taxon>Pterygota</taxon>
        <taxon>Neoptera</taxon>
        <taxon>Endopterygota</taxon>
        <taxon>Hymenoptera</taxon>
        <taxon>Apocrita</taxon>
        <taxon>Aculeata</taxon>
        <taxon>Formicoidea</taxon>
        <taxon>Formicidae</taxon>
        <taxon>Myrmicinae</taxon>
        <taxon>Pogonomyrmex</taxon>
    </lineage>
</organism>
<proteinExistence type="predicted"/>
<evidence type="ECO:0000259" key="1">
    <source>
        <dbReference type="Pfam" id="PF25805"/>
    </source>
</evidence>
<evidence type="ECO:0000313" key="3">
    <source>
        <dbReference type="RefSeq" id="XP_011645279.1"/>
    </source>
</evidence>
<sequence>MVLLVAIEKQRILKPFLGGWRHKITGIKYVNATSQTGPLPKREWKDTRSRAVQCVQTKDEETQSLRHCATQMWRDDCYIPNEADKYMTVKFYESYAEMQLNLDRHARIIQRNYRAYRLKKRIKECAQANRNMLYKRQRYKEEKINAHKLRHKQNILRQMYPRSRADFDMLYSLIETWRTDRLKDIKSRLKEADQHAENYKILEKTVEMFNHIDKHKQAIKFSYRKQRALRFLTVNCRPIRWHGYKGKLVEMITIRIQKAREFKKFYDVLSNHNVSLEERMKLLITLKKSIAEHNCIEALDLLYLLDQEIVLLNRKIASLLSLAYLNERIAHTYLNFIRIYGICGCKCITEISKDNELREPLEINTKFCWACLKLLPYHKFVPHTKMKKLSVCINCSSLSQRNIAHVNYDPYMCILNYVQAEEERLGSTSILAFIIQEHDIYHLVNHIWHNQSVVSKTKDIVLLRMVRYLKDVEWAPWNCILLTKDEADIHHCTNDLATIYSKRLINQITWRHQIAKNYFKQLIVFEKDFRETCHFSKIQSEIKNKPSVTMENYGSPKKYKL</sequence>
<gene>
    <name evidence="3" type="primary">LOC105432257</name>
</gene>
<dbReference type="PANTHER" id="PTHR21074">
    <property type="entry name" value="IQ AND UBIQUITIN-LIKE DOMAIN-CONTAINING PROTEIN"/>
    <property type="match status" value="1"/>
</dbReference>
<dbReference type="GO" id="GO:0031514">
    <property type="term" value="C:motile cilium"/>
    <property type="evidence" value="ECO:0007669"/>
    <property type="project" value="TreeGrafter"/>
</dbReference>
<reference evidence="3" key="1">
    <citation type="submission" date="2025-08" db="UniProtKB">
        <authorList>
            <consortium name="RefSeq"/>
        </authorList>
    </citation>
    <scope>IDENTIFICATION</scope>
</reference>
<dbReference type="PANTHER" id="PTHR21074:SF0">
    <property type="entry name" value="IQ AND UBIQUITIN-LIKE DOMAIN-CONTAINING PROTEIN"/>
    <property type="match status" value="1"/>
</dbReference>
<dbReference type="AlphaFoldDB" id="A0A6I9WQ22"/>
<dbReference type="InterPro" id="IPR037695">
    <property type="entry name" value="IQUB"/>
</dbReference>
<dbReference type="InterPro" id="IPR057887">
    <property type="entry name" value="IQUB_helical"/>
</dbReference>
<accession>A0A6I9WQ22</accession>
<dbReference type="Pfam" id="PF25805">
    <property type="entry name" value="IQUB"/>
    <property type="match status" value="1"/>
</dbReference>
<dbReference type="GeneID" id="105432257"/>
<dbReference type="Proteomes" id="UP000504615">
    <property type="component" value="Unplaced"/>
</dbReference>
<dbReference type="RefSeq" id="XP_011645279.1">
    <property type="nucleotide sequence ID" value="XM_011646977.2"/>
</dbReference>
<dbReference type="GO" id="GO:0060271">
    <property type="term" value="P:cilium assembly"/>
    <property type="evidence" value="ECO:0007669"/>
    <property type="project" value="TreeGrafter"/>
</dbReference>